<organism evidence="3 4">
    <name type="scientific">Mucilaginibacter humi</name>
    <dbReference type="NCBI Taxonomy" id="2732510"/>
    <lineage>
        <taxon>Bacteria</taxon>
        <taxon>Pseudomonadati</taxon>
        <taxon>Bacteroidota</taxon>
        <taxon>Sphingobacteriia</taxon>
        <taxon>Sphingobacteriales</taxon>
        <taxon>Sphingobacteriaceae</taxon>
        <taxon>Mucilaginibacter</taxon>
    </lineage>
</organism>
<feature type="region of interest" description="Disordered" evidence="1">
    <location>
        <begin position="54"/>
        <end position="97"/>
    </location>
</feature>
<dbReference type="RefSeq" id="WP_175270441.1">
    <property type="nucleotide sequence ID" value="NZ_JABFCR010000068.1"/>
</dbReference>
<evidence type="ECO:0000256" key="1">
    <source>
        <dbReference type="SAM" id="MobiDB-lite"/>
    </source>
</evidence>
<feature type="chain" id="PRO_5046915316" evidence="2">
    <location>
        <begin position="28"/>
        <end position="149"/>
    </location>
</feature>
<comment type="caution">
    <text evidence="3">The sequence shown here is derived from an EMBL/GenBank/DDBJ whole genome shotgun (WGS) entry which is preliminary data.</text>
</comment>
<accession>A0ABX1W3M4</accession>
<evidence type="ECO:0000313" key="3">
    <source>
        <dbReference type="EMBL" id="NNU34768.1"/>
    </source>
</evidence>
<keyword evidence="4" id="KW-1185">Reference proteome</keyword>
<keyword evidence="2" id="KW-0732">Signal</keyword>
<reference evidence="3 4" key="1">
    <citation type="submission" date="2020-05" db="EMBL/GenBank/DDBJ databases">
        <authorList>
            <person name="Khan S.A."/>
            <person name="Jeon C.O."/>
            <person name="Chun B.H."/>
        </authorList>
    </citation>
    <scope>NUCLEOTIDE SEQUENCE [LARGE SCALE GENOMIC DNA]</scope>
    <source>
        <strain evidence="3 4">S1162</strain>
    </source>
</reference>
<feature type="compositionally biased region" description="Polar residues" evidence="1">
    <location>
        <begin position="56"/>
        <end position="67"/>
    </location>
</feature>
<feature type="compositionally biased region" description="Basic residues" evidence="1">
    <location>
        <begin position="68"/>
        <end position="85"/>
    </location>
</feature>
<sequence>MEKTYKNLTGFALSTILCLGMAFSASAQRVANTATMACNPAVVDLRHRQLHHSHKYNGQQPAATNGSRHLRHSNNARHRNSKRSRSFSVAASKRKAHNRRNRVHLIVRVPITPPVQLKIMILAAASTGHNLFLPQPTPIIIIMGAAIRE</sequence>
<proteinExistence type="predicted"/>
<evidence type="ECO:0000313" key="4">
    <source>
        <dbReference type="Proteomes" id="UP000566071"/>
    </source>
</evidence>
<dbReference type="EMBL" id="JABFCR010000068">
    <property type="protein sequence ID" value="NNU34768.1"/>
    <property type="molecule type" value="Genomic_DNA"/>
</dbReference>
<feature type="signal peptide" evidence="2">
    <location>
        <begin position="1"/>
        <end position="27"/>
    </location>
</feature>
<gene>
    <name evidence="3" type="ORF">HK413_13160</name>
</gene>
<dbReference type="Proteomes" id="UP000566071">
    <property type="component" value="Unassembled WGS sequence"/>
</dbReference>
<name>A0ABX1W3M4_9SPHI</name>
<evidence type="ECO:0000256" key="2">
    <source>
        <dbReference type="SAM" id="SignalP"/>
    </source>
</evidence>
<protein>
    <submittedName>
        <fullName evidence="3">Uncharacterized protein</fullName>
    </submittedName>
</protein>